<keyword evidence="1" id="KW-0472">Membrane</keyword>
<keyword evidence="1" id="KW-1133">Transmembrane helix</keyword>
<name>A0A644ZMX9_9ZZZZ</name>
<feature type="transmembrane region" description="Helical" evidence="1">
    <location>
        <begin position="66"/>
        <end position="87"/>
    </location>
</feature>
<comment type="caution">
    <text evidence="2">The sequence shown here is derived from an EMBL/GenBank/DDBJ whole genome shotgun (WGS) entry which is preliminary data.</text>
</comment>
<reference evidence="2" key="1">
    <citation type="submission" date="2019-08" db="EMBL/GenBank/DDBJ databases">
        <authorList>
            <person name="Kucharzyk K."/>
            <person name="Murdoch R.W."/>
            <person name="Higgins S."/>
            <person name="Loffler F."/>
        </authorList>
    </citation>
    <scope>NUCLEOTIDE SEQUENCE</scope>
</reference>
<gene>
    <name evidence="2" type="ORF">SDC9_88964</name>
</gene>
<dbReference type="AlphaFoldDB" id="A0A644ZMX9"/>
<dbReference type="EMBL" id="VSSQ01009678">
    <property type="protein sequence ID" value="MPM42299.1"/>
    <property type="molecule type" value="Genomic_DNA"/>
</dbReference>
<accession>A0A644ZMX9</accession>
<protein>
    <submittedName>
        <fullName evidence="2">Uncharacterized protein</fullName>
    </submittedName>
</protein>
<sequence length="127" mass="14430">MITLIMIMNIMMIIIIIRKIIMKMIILIDVIKNKKVISMIDAAKIMMTMINTIANTMINVAKNKKIITKVNVMARSLLLVIYAVYVVKKFMMISATRNLISMTMKITLIGVNTITKTLENANKLVIL</sequence>
<evidence type="ECO:0000256" key="1">
    <source>
        <dbReference type="SAM" id="Phobius"/>
    </source>
</evidence>
<organism evidence="2">
    <name type="scientific">bioreactor metagenome</name>
    <dbReference type="NCBI Taxonomy" id="1076179"/>
    <lineage>
        <taxon>unclassified sequences</taxon>
        <taxon>metagenomes</taxon>
        <taxon>ecological metagenomes</taxon>
    </lineage>
</organism>
<keyword evidence="1" id="KW-0812">Transmembrane</keyword>
<proteinExistence type="predicted"/>
<feature type="transmembrane region" description="Helical" evidence="1">
    <location>
        <begin position="6"/>
        <end position="30"/>
    </location>
</feature>
<evidence type="ECO:0000313" key="2">
    <source>
        <dbReference type="EMBL" id="MPM42299.1"/>
    </source>
</evidence>